<protein>
    <submittedName>
        <fullName evidence="2">SAP30_Sin3_bdg domain-containing protein</fullName>
    </submittedName>
</protein>
<organism evidence="2">
    <name type="scientific">Taenia asiatica</name>
    <name type="common">Asian tapeworm</name>
    <dbReference type="NCBI Taxonomy" id="60517"/>
    <lineage>
        <taxon>Eukaryota</taxon>
        <taxon>Metazoa</taxon>
        <taxon>Spiralia</taxon>
        <taxon>Lophotrochozoa</taxon>
        <taxon>Platyhelminthes</taxon>
        <taxon>Cestoda</taxon>
        <taxon>Eucestoda</taxon>
        <taxon>Cyclophyllidea</taxon>
        <taxon>Taeniidae</taxon>
        <taxon>Taenia</taxon>
    </lineage>
</organism>
<feature type="region of interest" description="Disordered" evidence="1">
    <location>
        <begin position="1"/>
        <end position="22"/>
    </location>
</feature>
<dbReference type="AlphaFoldDB" id="A0A0R3VVJ8"/>
<evidence type="ECO:0000313" key="2">
    <source>
        <dbReference type="WBParaSite" id="TASK_0000141301-mRNA-1"/>
    </source>
</evidence>
<accession>A0A0R3VVJ8</accession>
<proteinExistence type="predicted"/>
<dbReference type="WBParaSite" id="TASK_0000141301-mRNA-1">
    <property type="protein sequence ID" value="TASK_0000141301-mRNA-1"/>
    <property type="gene ID" value="TASK_0000141301"/>
</dbReference>
<reference evidence="2" key="1">
    <citation type="submission" date="2017-02" db="UniProtKB">
        <authorList>
            <consortium name="WormBaseParasite"/>
        </authorList>
    </citation>
    <scope>IDENTIFICATION</scope>
</reference>
<sequence>LAASTPGLNHPRHQQKRTSKSSILSSAAPWLVSSKPLNEFAANDTISTSSVAKSAPTEEQLFGEFLDVTEMLQASELSSTSNADSPTFIKLAPYFESIPNRKYTSLSRLRQMRCVNLAGDPITRSRRRVENLYQNGILGQPFSEAQEARAELVVSICFPLAV</sequence>
<evidence type="ECO:0000256" key="1">
    <source>
        <dbReference type="SAM" id="MobiDB-lite"/>
    </source>
</evidence>
<name>A0A0R3VVJ8_TAEAS</name>
<feature type="compositionally biased region" description="Basic residues" evidence="1">
    <location>
        <begin position="10"/>
        <end position="19"/>
    </location>
</feature>